<protein>
    <recommendedName>
        <fullName evidence="4">Baseplate protein J-like domain-containing protein</fullName>
    </recommendedName>
</protein>
<comment type="caution">
    <text evidence="2">The sequence shown here is derived from an EMBL/GenBank/DDBJ whole genome shotgun (WGS) entry which is preliminary data.</text>
</comment>
<feature type="transmembrane region" description="Helical" evidence="1">
    <location>
        <begin position="203"/>
        <end position="223"/>
    </location>
</feature>
<organism evidence="2 3">
    <name type="scientific">Candidatus Portnoybacteria bacterium RBG_13_40_8</name>
    <dbReference type="NCBI Taxonomy" id="1801990"/>
    <lineage>
        <taxon>Bacteria</taxon>
        <taxon>Candidatus Portnoyibacteriota</taxon>
    </lineage>
</organism>
<dbReference type="EMBL" id="MHMT01000013">
    <property type="protein sequence ID" value="OGZ32787.1"/>
    <property type="molecule type" value="Genomic_DNA"/>
</dbReference>
<reference evidence="2 3" key="1">
    <citation type="journal article" date="2016" name="Nat. Commun.">
        <title>Thousands of microbial genomes shed light on interconnected biogeochemical processes in an aquifer system.</title>
        <authorList>
            <person name="Anantharaman K."/>
            <person name="Brown C.T."/>
            <person name="Hug L.A."/>
            <person name="Sharon I."/>
            <person name="Castelle C.J."/>
            <person name="Probst A.J."/>
            <person name="Thomas B.C."/>
            <person name="Singh A."/>
            <person name="Wilkins M.J."/>
            <person name="Karaoz U."/>
            <person name="Brodie E.L."/>
            <person name="Williams K.H."/>
            <person name="Hubbard S.S."/>
            <person name="Banfield J.F."/>
        </authorList>
    </citation>
    <scope>NUCLEOTIDE SEQUENCE [LARGE SCALE GENOMIC DNA]</scope>
</reference>
<evidence type="ECO:0000256" key="1">
    <source>
        <dbReference type="SAM" id="Phobius"/>
    </source>
</evidence>
<keyword evidence="1" id="KW-0472">Membrane</keyword>
<dbReference type="AlphaFoldDB" id="A0A1G2F4D0"/>
<accession>A0A1G2F4D0</accession>
<sequence length="579" mass="66163">MENFYLEVNEEFFSIIDRIKRSRDRKITLIVPVGLPSLRSIINLKILKEEALSLGKDVALVTADTLIKRLAQQVNLIILDKIQEEPQSLKLSEEKRQVEFENKFGGTKKIISDIVVKRVIRKPTVEEKPVFVPESEEVKETEEEIVPQSYIPKQEFRDLGEKEQQFDEFFIKKRKDKKKEELFYKTEPRKEKPSFKFFTFKRFIIFLIFILFVGGGFVLYFILPKAQVIINPQKEDIKFETEIIADKSIDSINLENSKVPAQVFQIETEDSRKFPTTGEKDVQEKAKGVITVYNQYSSSEQSLVKTTRFRSENGKIFRLIETVVIPGAIVEEGKIIPSSKEVAVEADEPGDAYNIGPSKFTIPGFEGTPKYASFYGQSVEPMAGGAKGIMKVATKQDIEGATQIVSLELKNKVKEEFKKKIPSDLKMLDDGQVLEVIESDSTLDTDDPGKEFTITVKVKAWGLAFKENDVLVIIKEEIKDKISTDKFLIPSTIKVNYKNVKVDSAKGKLNFICQIEAKTAWNLDESELKSELSGKNEIEVRKYLSSLPEIETAKVIFWPFWVKSIPQNKNKIKIIIKPE</sequence>
<evidence type="ECO:0008006" key="4">
    <source>
        <dbReference type="Google" id="ProtNLM"/>
    </source>
</evidence>
<evidence type="ECO:0000313" key="2">
    <source>
        <dbReference type="EMBL" id="OGZ32787.1"/>
    </source>
</evidence>
<evidence type="ECO:0000313" key="3">
    <source>
        <dbReference type="Proteomes" id="UP000177810"/>
    </source>
</evidence>
<keyword evidence="1" id="KW-1133">Transmembrane helix</keyword>
<gene>
    <name evidence="2" type="ORF">A2V69_03090</name>
</gene>
<dbReference type="Proteomes" id="UP000177810">
    <property type="component" value="Unassembled WGS sequence"/>
</dbReference>
<proteinExistence type="predicted"/>
<dbReference type="STRING" id="1801990.A2V69_03090"/>
<name>A0A1G2F4D0_9BACT</name>
<keyword evidence="1" id="KW-0812">Transmembrane</keyword>